<dbReference type="NCBIfam" id="TIGR01499">
    <property type="entry name" value="folC"/>
    <property type="match status" value="1"/>
</dbReference>
<comment type="caution">
    <text evidence="13">The sequence shown here is derived from an EMBL/GenBank/DDBJ whole genome shotgun (WGS) entry which is preliminary data.</text>
</comment>
<reference evidence="13 14" key="1">
    <citation type="journal article" date="2021" name="Sci. Rep.">
        <title>The distribution of antibiotic resistance genes in chicken gut microbiota commensals.</title>
        <authorList>
            <person name="Juricova H."/>
            <person name="Matiasovicova J."/>
            <person name="Kubasova T."/>
            <person name="Cejkova D."/>
            <person name="Rychlik I."/>
        </authorList>
    </citation>
    <scope>NUCLEOTIDE SEQUENCE [LARGE SCALE GENOMIC DNA]</scope>
    <source>
        <strain evidence="13 14">An425</strain>
    </source>
</reference>
<sequence>MEIEKLLDELYSYSMHGIKLGLENIKTLCKEMGEPQKDYKVIHVAGTNGKGSTSTTIETILLEAGYRVGKYTSPHILKFNERIRANGQDITDEDIVKYYQLVKDIVAKTGLRPTFFEMTTAMMFKYFSDLKLDYVVLETGMGGRFDATNVCEADICVITNVGLDHIEYLGDTIYKIAKEKAGIIKNCPKVVVADSNSEFLKAISEEKAEIINVLEKYKDARMKLDFKKFVTRIEIGEESYDFSLFGDYQFKNFLTAYEVVTELGIDREIIKKACKKVVWQCRFERYFEKPLVILDGAHNEDGMRELCKIIEQGYRSDEVVIITSILKDKDVKHMLKLMRKISDNIVFTSLEDNPRGTTGEKILEQLEDKRGCLVENDMKKAYEIAKNLNKKIIVVCGSFYTLSKFKEEIDG</sequence>
<dbReference type="PANTHER" id="PTHR11136:SF0">
    <property type="entry name" value="DIHYDROFOLATE SYNTHETASE-RELATED"/>
    <property type="match status" value="1"/>
</dbReference>
<dbReference type="InterPro" id="IPR036615">
    <property type="entry name" value="Mur_ligase_C_dom_sf"/>
</dbReference>
<dbReference type="InterPro" id="IPR013221">
    <property type="entry name" value="Mur_ligase_cen"/>
</dbReference>
<dbReference type="SUPFAM" id="SSF53244">
    <property type="entry name" value="MurD-like peptide ligases, peptide-binding domain"/>
    <property type="match status" value="1"/>
</dbReference>
<comment type="similarity">
    <text evidence="1 10">Belongs to the folylpolyglutamate synthase family.</text>
</comment>
<keyword evidence="7" id="KW-0460">Magnesium</keyword>
<feature type="domain" description="Mur ligase central" evidence="12">
    <location>
        <begin position="44"/>
        <end position="258"/>
    </location>
</feature>
<evidence type="ECO:0000256" key="5">
    <source>
        <dbReference type="ARBA" id="ARBA00022741"/>
    </source>
</evidence>
<evidence type="ECO:0000256" key="6">
    <source>
        <dbReference type="ARBA" id="ARBA00022840"/>
    </source>
</evidence>
<dbReference type="SUPFAM" id="SSF53623">
    <property type="entry name" value="MurD-like peptide ligases, catalytic domain"/>
    <property type="match status" value="1"/>
</dbReference>
<dbReference type="PIRSF" id="PIRSF001563">
    <property type="entry name" value="Folylpolyglu_synth"/>
    <property type="match status" value="1"/>
</dbReference>
<evidence type="ECO:0000256" key="4">
    <source>
        <dbReference type="ARBA" id="ARBA00022723"/>
    </source>
</evidence>
<evidence type="ECO:0000259" key="12">
    <source>
        <dbReference type="Pfam" id="PF08245"/>
    </source>
</evidence>
<evidence type="ECO:0000259" key="11">
    <source>
        <dbReference type="Pfam" id="PF02875"/>
    </source>
</evidence>
<name>A0ABS2G0K3_FUSMR</name>
<dbReference type="InterPro" id="IPR001645">
    <property type="entry name" value="Folylpolyglutamate_synth"/>
</dbReference>
<protein>
    <recommendedName>
        <fullName evidence="2">tetrahydrofolate synthase</fullName>
        <ecNumber evidence="2">6.3.2.17</ecNumber>
    </recommendedName>
    <alternativeName>
        <fullName evidence="8">Tetrahydrofolylpolyglutamate synthase</fullName>
    </alternativeName>
</protein>
<evidence type="ECO:0000256" key="8">
    <source>
        <dbReference type="ARBA" id="ARBA00030592"/>
    </source>
</evidence>
<evidence type="ECO:0000256" key="1">
    <source>
        <dbReference type="ARBA" id="ARBA00008276"/>
    </source>
</evidence>
<dbReference type="InterPro" id="IPR018109">
    <property type="entry name" value="Folylpolyglutamate_synth_CS"/>
</dbReference>
<dbReference type="Proteomes" id="UP000728968">
    <property type="component" value="Unassembled WGS sequence"/>
</dbReference>
<evidence type="ECO:0000256" key="7">
    <source>
        <dbReference type="ARBA" id="ARBA00022842"/>
    </source>
</evidence>
<evidence type="ECO:0000256" key="9">
    <source>
        <dbReference type="ARBA" id="ARBA00047493"/>
    </source>
</evidence>
<dbReference type="Pfam" id="PF02875">
    <property type="entry name" value="Mur_ligase_C"/>
    <property type="match status" value="1"/>
</dbReference>
<dbReference type="EC" id="6.3.2.17" evidence="2"/>
<evidence type="ECO:0000256" key="3">
    <source>
        <dbReference type="ARBA" id="ARBA00022598"/>
    </source>
</evidence>
<gene>
    <name evidence="13" type="ORF">H6A04_04495</name>
</gene>
<organism evidence="13 14">
    <name type="scientific">Fusobacterium mortiferum</name>
    <dbReference type="NCBI Taxonomy" id="850"/>
    <lineage>
        <taxon>Bacteria</taxon>
        <taxon>Fusobacteriati</taxon>
        <taxon>Fusobacteriota</taxon>
        <taxon>Fusobacteriia</taxon>
        <taxon>Fusobacteriales</taxon>
        <taxon>Fusobacteriaceae</taxon>
        <taxon>Fusobacterium</taxon>
    </lineage>
</organism>
<evidence type="ECO:0000313" key="13">
    <source>
        <dbReference type="EMBL" id="MBM6874919.1"/>
    </source>
</evidence>
<accession>A0ABS2G0K3</accession>
<proteinExistence type="inferred from homology"/>
<evidence type="ECO:0000313" key="14">
    <source>
        <dbReference type="Proteomes" id="UP000728968"/>
    </source>
</evidence>
<dbReference type="Pfam" id="PF08245">
    <property type="entry name" value="Mur_ligase_M"/>
    <property type="match status" value="1"/>
</dbReference>
<dbReference type="InterPro" id="IPR004101">
    <property type="entry name" value="Mur_ligase_C"/>
</dbReference>
<dbReference type="Gene3D" id="3.40.1190.10">
    <property type="entry name" value="Mur-like, catalytic domain"/>
    <property type="match status" value="1"/>
</dbReference>
<keyword evidence="4" id="KW-0479">Metal-binding</keyword>
<comment type="catalytic activity">
    <reaction evidence="9">
        <text>(6S)-5,6,7,8-tetrahydrofolyl-(gamma-L-Glu)(n) + L-glutamate + ATP = (6S)-5,6,7,8-tetrahydrofolyl-(gamma-L-Glu)(n+1) + ADP + phosphate + H(+)</text>
        <dbReference type="Rhea" id="RHEA:10580"/>
        <dbReference type="Rhea" id="RHEA-COMP:14738"/>
        <dbReference type="Rhea" id="RHEA-COMP:14740"/>
        <dbReference type="ChEBI" id="CHEBI:15378"/>
        <dbReference type="ChEBI" id="CHEBI:29985"/>
        <dbReference type="ChEBI" id="CHEBI:30616"/>
        <dbReference type="ChEBI" id="CHEBI:43474"/>
        <dbReference type="ChEBI" id="CHEBI:141005"/>
        <dbReference type="ChEBI" id="CHEBI:456216"/>
        <dbReference type="EC" id="6.3.2.17"/>
    </reaction>
</comment>
<dbReference type="InterPro" id="IPR036565">
    <property type="entry name" value="Mur-like_cat_sf"/>
</dbReference>
<dbReference type="Gene3D" id="3.90.190.20">
    <property type="entry name" value="Mur ligase, C-terminal domain"/>
    <property type="match status" value="1"/>
</dbReference>
<dbReference type="RefSeq" id="WP_204715962.1">
    <property type="nucleotide sequence ID" value="NZ_JACJLT010000027.1"/>
</dbReference>
<keyword evidence="14" id="KW-1185">Reference proteome</keyword>
<dbReference type="EMBL" id="JACJLT010000027">
    <property type="protein sequence ID" value="MBM6874919.1"/>
    <property type="molecule type" value="Genomic_DNA"/>
</dbReference>
<dbReference type="PANTHER" id="PTHR11136">
    <property type="entry name" value="FOLYLPOLYGLUTAMATE SYNTHASE-RELATED"/>
    <property type="match status" value="1"/>
</dbReference>
<keyword evidence="5 10" id="KW-0547">Nucleotide-binding</keyword>
<evidence type="ECO:0000256" key="2">
    <source>
        <dbReference type="ARBA" id="ARBA00013025"/>
    </source>
</evidence>
<evidence type="ECO:0000256" key="10">
    <source>
        <dbReference type="PIRNR" id="PIRNR001563"/>
    </source>
</evidence>
<dbReference type="PROSITE" id="PS01011">
    <property type="entry name" value="FOLYLPOLYGLU_SYNT_1"/>
    <property type="match status" value="1"/>
</dbReference>
<keyword evidence="3 10" id="KW-0436">Ligase</keyword>
<keyword evidence="6 10" id="KW-0067">ATP-binding</keyword>
<feature type="domain" description="Mur ligase C-terminal" evidence="11">
    <location>
        <begin position="282"/>
        <end position="399"/>
    </location>
</feature>